<evidence type="ECO:0000256" key="1">
    <source>
        <dbReference type="ARBA" id="ARBA00005375"/>
    </source>
</evidence>
<comment type="similarity">
    <text evidence="1">Belongs to the histidine acid phosphatase family.</text>
</comment>
<feature type="region of interest" description="Disordered" evidence="2">
    <location>
        <begin position="438"/>
        <end position="464"/>
    </location>
</feature>
<proteinExistence type="inferred from homology"/>
<feature type="compositionally biased region" description="Basic and acidic residues" evidence="2">
    <location>
        <begin position="1145"/>
        <end position="1155"/>
    </location>
</feature>
<dbReference type="AlphaFoldDB" id="A0A835T9Y0"/>
<dbReference type="Gene3D" id="3.40.50.1240">
    <property type="entry name" value="Phosphoglycerate mutase-like"/>
    <property type="match status" value="2"/>
</dbReference>
<evidence type="ECO:0000313" key="5">
    <source>
        <dbReference type="Proteomes" id="UP000650467"/>
    </source>
</evidence>
<feature type="region of interest" description="Disordered" evidence="2">
    <location>
        <begin position="566"/>
        <end position="605"/>
    </location>
</feature>
<dbReference type="PANTHER" id="PTHR11567">
    <property type="entry name" value="ACID PHOSPHATASE-RELATED"/>
    <property type="match status" value="1"/>
</dbReference>
<evidence type="ECO:0000256" key="2">
    <source>
        <dbReference type="SAM" id="MobiDB-lite"/>
    </source>
</evidence>
<sequence>MRALYRAIWLWLLLFNPSWVIGEEFTKLLHFAEEPAALSKRDEDLDAHGAFLVKAVVLFRHGARTPLSDRYATAALSFGGKPHSARRRALRQATAAGGEQEQPRQLQAEFDLVSSSGGKGGVHWGRPGACEYTVQGPPLELRSQPGAPQLRPDDVAEMEAALLCEGPVSPAAVSPLPAGLLPGGGRGAAARDTTPVARGCGRGQLTRLGYMQAVALGRWLRGRYGVTTAGLAHHFGNGSSSGSSSSSSGGDDHQGPAPARRRFLHPLPPAPIGARSTHVSRALLTLQGVLEGLLPLQPAEVNGSAAGAASPHHHLIHHHSQHPQQQAHPAHEYPFGRHPVPVAVAPAGHQLLYANTDQCPRLAQLARLADRAAQVLGDADSTGDEGRVRSALGLPPQRHDAPSTWLSWKRLLDAAMCEEAARGEAGVAEDVERLAEQLQQAQGGPAAAATAAAGRGGDSRRRQRALLRHKEAAAAAAGDRHPAAQTPAAAGYDDFLSRVVGGSRTAEVAGLINCDGSGAGGGGAGSHEGDGQGRLLLSASARRPWLPQQQQQQQLGLGLGEAAARAQQLEQGQEQEPRKVKGLGLAAPGKDGEDGEDEEWEQAAEAAAVARVGGRARRALAGTLEGRDGEEEDEEGGGGEGGEGGDGGADSGLTPDLYSVVDWQATRRVAAVLGPPCNGTGLCQQLLQLGIGLLLRELVDGLRLAAAAAEARLAAAAAGQPLPAQGLPGAAPGAVAAVGVPPVALLDLYSGHDSTLMPLLAALGNAVDRWPPFVGNLLIELYRVPRAGGGGKAPGGGGGGSDDAGAWMRSPEVGEDEKQEQQEEQGNEGDGEQEGASEQGERRRSAAEQRSADAADASGALAAAVEGQARAAVRRQRRRKLVRGGDADGSSASSGSSSSSSSSDLWTAFWQGSGFGRLATSQGGSDGRGSSTSSSTSGNARRRLAAAVQRPKRRWRAAADDAEAAGDSLLGMEGGGLEASHVRALLQAGGKQGTRQQQQEQQQEETEEKRGQQQSGQQQQEGGSGSGSSGDAEYRVRMLYNLEQLWVDTPGEGRTWLPRLSDLEALLAPYAVGRPAYVSACRHVEDLAGLLEAQIGKSGAAASHGHFFDGDQEAAQAEHKRLQRERVEQLRQQRSQVAKAAAAAKADKARQQQQQ</sequence>
<evidence type="ECO:0000313" key="4">
    <source>
        <dbReference type="EMBL" id="KAG2441534.1"/>
    </source>
</evidence>
<feature type="region of interest" description="Disordered" evidence="2">
    <location>
        <begin position="620"/>
        <end position="655"/>
    </location>
</feature>
<keyword evidence="3" id="KW-0732">Signal</keyword>
<dbReference type="OrthoDB" id="10257284at2759"/>
<feature type="compositionally biased region" description="Acidic residues" evidence="2">
    <location>
        <begin position="593"/>
        <end position="602"/>
    </location>
</feature>
<dbReference type="InterPro" id="IPR050645">
    <property type="entry name" value="Histidine_acid_phosphatase"/>
</dbReference>
<feature type="region of interest" description="Disordered" evidence="2">
    <location>
        <begin position="378"/>
        <end position="400"/>
    </location>
</feature>
<feature type="compositionally biased region" description="Low complexity" evidence="2">
    <location>
        <begin position="1132"/>
        <end position="1144"/>
    </location>
</feature>
<feature type="compositionally biased region" description="Low complexity" evidence="2">
    <location>
        <begin position="438"/>
        <end position="453"/>
    </location>
</feature>
<organism evidence="4 5">
    <name type="scientific">Chlamydomonas incerta</name>
    <dbReference type="NCBI Taxonomy" id="51695"/>
    <lineage>
        <taxon>Eukaryota</taxon>
        <taxon>Viridiplantae</taxon>
        <taxon>Chlorophyta</taxon>
        <taxon>core chlorophytes</taxon>
        <taxon>Chlorophyceae</taxon>
        <taxon>CS clade</taxon>
        <taxon>Chlamydomonadales</taxon>
        <taxon>Chlamydomonadaceae</taxon>
        <taxon>Chlamydomonas</taxon>
    </lineage>
</organism>
<feature type="region of interest" description="Disordered" evidence="2">
    <location>
        <begin position="237"/>
        <end position="267"/>
    </location>
</feature>
<feature type="compositionally biased region" description="Low complexity" evidence="2">
    <location>
        <begin position="854"/>
        <end position="871"/>
    </location>
</feature>
<feature type="compositionally biased region" description="Low complexity" evidence="2">
    <location>
        <begin position="238"/>
        <end position="249"/>
    </location>
</feature>
<feature type="compositionally biased region" description="Acidic residues" evidence="2">
    <location>
        <begin position="813"/>
        <end position="835"/>
    </location>
</feature>
<feature type="signal peptide" evidence="3">
    <location>
        <begin position="1"/>
        <end position="22"/>
    </location>
</feature>
<feature type="chain" id="PRO_5032815990" description="Acid phosphatase" evidence="3">
    <location>
        <begin position="23"/>
        <end position="1155"/>
    </location>
</feature>
<feature type="compositionally biased region" description="Basic residues" evidence="2">
    <location>
        <begin position="940"/>
        <end position="956"/>
    </location>
</feature>
<evidence type="ECO:0000256" key="3">
    <source>
        <dbReference type="SAM" id="SignalP"/>
    </source>
</evidence>
<feature type="compositionally biased region" description="Gly residues" evidence="2">
    <location>
        <begin position="638"/>
        <end position="650"/>
    </location>
</feature>
<comment type="caution">
    <text evidence="4">The sequence shown here is derived from an EMBL/GenBank/DDBJ whole genome shotgun (WGS) entry which is preliminary data.</text>
</comment>
<name>A0A835T9Y0_CHLIN</name>
<dbReference type="EMBL" id="JAEHOC010000005">
    <property type="protein sequence ID" value="KAG2441534.1"/>
    <property type="molecule type" value="Genomic_DNA"/>
</dbReference>
<gene>
    <name evidence="4" type="ORF">HXX76_003155</name>
</gene>
<dbReference type="InterPro" id="IPR000560">
    <property type="entry name" value="His_Pase_clade-2"/>
</dbReference>
<feature type="region of interest" description="Disordered" evidence="2">
    <location>
        <begin position="789"/>
        <end position="960"/>
    </location>
</feature>
<keyword evidence="5" id="KW-1185">Reference proteome</keyword>
<dbReference type="SUPFAM" id="SSF53254">
    <property type="entry name" value="Phosphoglycerate mutase-like"/>
    <property type="match status" value="2"/>
</dbReference>
<feature type="region of interest" description="Disordered" evidence="2">
    <location>
        <begin position="1114"/>
        <end position="1155"/>
    </location>
</feature>
<feature type="compositionally biased region" description="Basic residues" evidence="2">
    <location>
        <begin position="872"/>
        <end position="882"/>
    </location>
</feature>
<feature type="compositionally biased region" description="Basic and acidic residues" evidence="2">
    <location>
        <begin position="1116"/>
        <end position="1131"/>
    </location>
</feature>
<accession>A0A835T9Y0</accession>
<feature type="compositionally biased region" description="Basic and acidic residues" evidence="2">
    <location>
        <begin position="839"/>
        <end position="853"/>
    </location>
</feature>
<evidence type="ECO:0008006" key="6">
    <source>
        <dbReference type="Google" id="ProtNLM"/>
    </source>
</evidence>
<dbReference type="Proteomes" id="UP000650467">
    <property type="component" value="Unassembled WGS sequence"/>
</dbReference>
<feature type="compositionally biased region" description="Acidic residues" evidence="2">
    <location>
        <begin position="628"/>
        <end position="637"/>
    </location>
</feature>
<feature type="region of interest" description="Disordered" evidence="2">
    <location>
        <begin position="988"/>
        <end position="1031"/>
    </location>
</feature>
<dbReference type="InterPro" id="IPR029033">
    <property type="entry name" value="His_PPase_superfam"/>
</dbReference>
<feature type="compositionally biased region" description="Gly residues" evidence="2">
    <location>
        <begin position="789"/>
        <end position="802"/>
    </location>
</feature>
<dbReference type="PANTHER" id="PTHR11567:SF207">
    <property type="entry name" value="LYSOPHOSPHATIDIC ACID PHOSPHATASE TYPE 6"/>
    <property type="match status" value="1"/>
</dbReference>
<feature type="compositionally biased region" description="Low complexity" evidence="2">
    <location>
        <begin position="888"/>
        <end position="904"/>
    </location>
</feature>
<reference evidence="4" key="1">
    <citation type="journal article" date="2020" name="bioRxiv">
        <title>Comparative genomics of Chlamydomonas.</title>
        <authorList>
            <person name="Craig R.J."/>
            <person name="Hasan A.R."/>
            <person name="Ness R.W."/>
            <person name="Keightley P.D."/>
        </authorList>
    </citation>
    <scope>NUCLEOTIDE SEQUENCE</scope>
    <source>
        <strain evidence="4">SAG 7.73</strain>
    </source>
</reference>
<feature type="compositionally biased region" description="Low complexity" evidence="2">
    <location>
        <begin position="920"/>
        <end position="938"/>
    </location>
</feature>
<dbReference type="GO" id="GO:0016791">
    <property type="term" value="F:phosphatase activity"/>
    <property type="evidence" value="ECO:0007669"/>
    <property type="project" value="TreeGrafter"/>
</dbReference>
<protein>
    <recommendedName>
        <fullName evidence="6">Acid phosphatase</fullName>
    </recommendedName>
</protein>
<feature type="compositionally biased region" description="Low complexity" evidence="2">
    <location>
        <begin position="1012"/>
        <end position="1021"/>
    </location>
</feature>
<dbReference type="Pfam" id="PF00328">
    <property type="entry name" value="His_Phos_2"/>
    <property type="match status" value="1"/>
</dbReference>